<protein>
    <recommendedName>
        <fullName evidence="5">Bifunctional AAC/APH</fullName>
        <ecNumber evidence="4">2.7.1.190</ecNumber>
    </recommendedName>
</protein>
<dbReference type="EMBL" id="LNYS01000025">
    <property type="protein sequence ID" value="KTD45184.1"/>
    <property type="molecule type" value="Genomic_DNA"/>
</dbReference>
<evidence type="ECO:0000256" key="4">
    <source>
        <dbReference type="ARBA" id="ARBA00011931"/>
    </source>
</evidence>
<dbReference type="Proteomes" id="UP000054618">
    <property type="component" value="Unassembled WGS sequence"/>
</dbReference>
<keyword evidence="8" id="KW-0808">Transferase</keyword>
<dbReference type="Gene3D" id="3.40.630.30">
    <property type="match status" value="1"/>
</dbReference>
<proteinExistence type="inferred from homology"/>
<name>A0A0W0XLF8_9GAMM</name>
<dbReference type="SUPFAM" id="SSF55729">
    <property type="entry name" value="Acyl-CoA N-acyltransferases (Nat)"/>
    <property type="match status" value="1"/>
</dbReference>
<dbReference type="SUPFAM" id="SSF56112">
    <property type="entry name" value="Protein kinase-like (PK-like)"/>
    <property type="match status" value="1"/>
</dbReference>
<evidence type="ECO:0000256" key="2">
    <source>
        <dbReference type="ARBA" id="ARBA00002498"/>
    </source>
</evidence>
<evidence type="ECO:0000256" key="3">
    <source>
        <dbReference type="ARBA" id="ARBA00008487"/>
    </source>
</evidence>
<dbReference type="InterPro" id="IPR002575">
    <property type="entry name" value="Aminoglycoside_PTrfase"/>
</dbReference>
<dbReference type="InterPro" id="IPR051678">
    <property type="entry name" value="AGP_Transferase"/>
</dbReference>
<comment type="caution">
    <text evidence="8">The sequence shown here is derived from an EMBL/GenBank/DDBJ whole genome shotgun (WGS) entry which is preliminary data.</text>
</comment>
<dbReference type="EC" id="2.7.1.190" evidence="4"/>
<evidence type="ECO:0000256" key="6">
    <source>
        <dbReference type="ARBA" id="ARBA00023268"/>
    </source>
</evidence>
<evidence type="ECO:0000313" key="9">
    <source>
        <dbReference type="Proteomes" id="UP000054618"/>
    </source>
</evidence>
<dbReference type="GO" id="GO:0016747">
    <property type="term" value="F:acyltransferase activity, transferring groups other than amino-acyl groups"/>
    <property type="evidence" value="ECO:0007669"/>
    <property type="project" value="InterPro"/>
</dbReference>
<dbReference type="PATRIC" id="fig|45073.5.peg.2822"/>
<dbReference type="InterPro" id="IPR000182">
    <property type="entry name" value="GNAT_dom"/>
</dbReference>
<dbReference type="CDD" id="cd05155">
    <property type="entry name" value="APH_ChoK_like_1"/>
    <property type="match status" value="1"/>
</dbReference>
<keyword evidence="6" id="KW-0511">Multifunctional enzyme</keyword>
<dbReference type="STRING" id="45073.Lqui_2655"/>
<evidence type="ECO:0000313" key="8">
    <source>
        <dbReference type="EMBL" id="KTD45184.1"/>
    </source>
</evidence>
<keyword evidence="9" id="KW-1185">Reference proteome</keyword>
<evidence type="ECO:0000256" key="5">
    <source>
        <dbReference type="ARBA" id="ARBA00014467"/>
    </source>
</evidence>
<organism evidence="8 9">
    <name type="scientific">Legionella quinlivanii</name>
    <dbReference type="NCBI Taxonomy" id="45073"/>
    <lineage>
        <taxon>Bacteria</taxon>
        <taxon>Pseudomonadati</taxon>
        <taxon>Pseudomonadota</taxon>
        <taxon>Gammaproteobacteria</taxon>
        <taxon>Legionellales</taxon>
        <taxon>Legionellaceae</taxon>
        <taxon>Legionella</taxon>
    </lineage>
</organism>
<sequence length="482" mass="55044">MPLSFEKISLQHVDIIFDWLAEPFIQKFWDNTQSHKDDILNFVNGRKEPSNYCDGKYVYWIASCDESPFAMLMTIRETTEDHIDDIKLNHLSKTGHTYGIDYMIGNKNYFGKGYGAKTLSQFLDFFRKEFDASADTFIIDPAADNPRAKNVYMKAGFEHVADFVMSGDVSGAGKPHYLLIRRFEPTESNDESFNITTDLARELIAEQFPEFAHLPIESVEKQGHDNRTYRLGLDMLIRMPTAESYALKVPKEQSLLPQLAPYLTVSIPTPIKMGTASQRYPYPFSIYKWLEGVSINLLVLDNNCLEKLAFDLAKFLKELQSIRNIEGPAPGQHNWWRGDHVSVYDKGAREQISELSTVIDGNEAIKLWERACKTKWNKSPVWIHGDFAIGNMLLNEGKLSAIIDFGGMALGDPACDLVIAWTFLNGKARDIFFQEIDLDENTWLRAKAWALWKASFELCQITDKNSPEALIQKRTIEDVIYG</sequence>
<feature type="domain" description="N-acetyltransferase" evidence="7">
    <location>
        <begin position="3"/>
        <end position="184"/>
    </location>
</feature>
<accession>A0A0W0XLF8</accession>
<comment type="similarity">
    <text evidence="3">In the C-terminal section; belongs to the aminoglycoside phosphotransferase family.</text>
</comment>
<dbReference type="Gene3D" id="3.90.1200.10">
    <property type="match status" value="1"/>
</dbReference>
<dbReference type="InterPro" id="IPR011009">
    <property type="entry name" value="Kinase-like_dom_sf"/>
</dbReference>
<comment type="function">
    <text evidence="2">Involved in resistance to gentamicin, tobramycin, and kanamycin. Tobramycin and kanamycin resistance is due to the ACC activity, specified by N-terminal region. The C-terminal region is a kinase that phosphorylates several 4,6-disubstituted aminoglycosides.</text>
</comment>
<dbReference type="PROSITE" id="PS51186">
    <property type="entry name" value="GNAT"/>
    <property type="match status" value="1"/>
</dbReference>
<dbReference type="Gene3D" id="3.30.200.20">
    <property type="entry name" value="Phosphorylase Kinase, domain 1"/>
    <property type="match status" value="1"/>
</dbReference>
<gene>
    <name evidence="8" type="primary">aacA4_2</name>
    <name evidence="8" type="ORF">Lqui_2655</name>
</gene>
<dbReference type="GO" id="GO:0034071">
    <property type="term" value="F:aminoglycoside phosphotransferase activity"/>
    <property type="evidence" value="ECO:0007669"/>
    <property type="project" value="UniProtKB-EC"/>
</dbReference>
<dbReference type="PANTHER" id="PTHR21310:SF42">
    <property type="entry name" value="BIFUNCTIONAL AAC_APH"/>
    <property type="match status" value="1"/>
</dbReference>
<evidence type="ECO:0000256" key="1">
    <source>
        <dbReference type="ARBA" id="ARBA00001735"/>
    </source>
</evidence>
<dbReference type="RefSeq" id="WP_234999830.1">
    <property type="nucleotide sequence ID" value="NZ_CAAAIK010000004.1"/>
</dbReference>
<reference evidence="8 9" key="1">
    <citation type="submission" date="2015-11" db="EMBL/GenBank/DDBJ databases">
        <title>Genomic analysis of 38 Legionella species identifies large and diverse effector repertoires.</title>
        <authorList>
            <person name="Burstein D."/>
            <person name="Amaro F."/>
            <person name="Zusman T."/>
            <person name="Lifshitz Z."/>
            <person name="Cohen O."/>
            <person name="Gilbert J.A."/>
            <person name="Pupko T."/>
            <person name="Shuman H.A."/>
            <person name="Segal G."/>
        </authorList>
    </citation>
    <scope>NUCLEOTIDE SEQUENCE [LARGE SCALE GENOMIC DNA]</scope>
    <source>
        <strain evidence="8 9">CDC#1442-AUS-E</strain>
    </source>
</reference>
<comment type="catalytic activity">
    <reaction evidence="1">
        <text>a gentamycin + GTP = a gentamycin 2''-phosphate + GDP + H(+)</text>
        <dbReference type="Rhea" id="RHEA:48872"/>
        <dbReference type="ChEBI" id="CHEBI:15378"/>
        <dbReference type="ChEBI" id="CHEBI:37565"/>
        <dbReference type="ChEBI" id="CHEBI:58189"/>
        <dbReference type="ChEBI" id="CHEBI:90218"/>
        <dbReference type="ChEBI" id="CHEBI:90219"/>
        <dbReference type="EC" id="2.7.1.190"/>
    </reaction>
</comment>
<dbReference type="AlphaFoldDB" id="A0A0W0XLF8"/>
<evidence type="ECO:0000259" key="7">
    <source>
        <dbReference type="PROSITE" id="PS51186"/>
    </source>
</evidence>
<dbReference type="InterPro" id="IPR016181">
    <property type="entry name" value="Acyl_CoA_acyltransferase"/>
</dbReference>
<dbReference type="PANTHER" id="PTHR21310">
    <property type="entry name" value="AMINOGLYCOSIDE PHOSPHOTRANSFERASE-RELATED-RELATED"/>
    <property type="match status" value="1"/>
</dbReference>
<dbReference type="Pfam" id="PF13523">
    <property type="entry name" value="Acetyltransf_8"/>
    <property type="match status" value="1"/>
</dbReference>
<dbReference type="Pfam" id="PF01636">
    <property type="entry name" value="APH"/>
    <property type="match status" value="1"/>
</dbReference>